<feature type="coiled-coil region" evidence="1">
    <location>
        <begin position="6"/>
        <end position="54"/>
    </location>
</feature>
<evidence type="ECO:0008006" key="4">
    <source>
        <dbReference type="Google" id="ProtNLM"/>
    </source>
</evidence>
<accession>A0A1H1TTV7</accession>
<evidence type="ECO:0000256" key="1">
    <source>
        <dbReference type="SAM" id="Coils"/>
    </source>
</evidence>
<reference evidence="3" key="1">
    <citation type="submission" date="2016-10" db="EMBL/GenBank/DDBJ databases">
        <authorList>
            <person name="Varghese N."/>
            <person name="Submissions S."/>
        </authorList>
    </citation>
    <scope>NUCLEOTIDE SEQUENCE [LARGE SCALE GENOMIC DNA]</scope>
    <source>
        <strain evidence="3">KCTC 32247</strain>
    </source>
</reference>
<organism evidence="2 3">
    <name type="scientific">Pseudomonas oryzae</name>
    <dbReference type="NCBI Taxonomy" id="1392877"/>
    <lineage>
        <taxon>Bacteria</taxon>
        <taxon>Pseudomonadati</taxon>
        <taxon>Pseudomonadota</taxon>
        <taxon>Gammaproteobacteria</taxon>
        <taxon>Pseudomonadales</taxon>
        <taxon>Pseudomonadaceae</taxon>
        <taxon>Pseudomonas</taxon>
    </lineage>
</organism>
<dbReference type="RefSeq" id="WP_090349032.1">
    <property type="nucleotide sequence ID" value="NZ_LT629751.1"/>
</dbReference>
<keyword evidence="1" id="KW-0175">Coiled coil</keyword>
<keyword evidence="3" id="KW-1185">Reference proteome</keyword>
<name>A0A1H1TTV7_9PSED</name>
<proteinExistence type="predicted"/>
<sequence>MLEATLAQLESLVADLLKQNQVLSDNCRQLEEQLRQAREENENLQMTALEQEEQQSATLARLQALVQRAGVSSSAA</sequence>
<protein>
    <recommendedName>
        <fullName evidence="4">Cell division protein ZapB</fullName>
    </recommendedName>
</protein>
<dbReference type="STRING" id="1392877.SAMN05216221_2260"/>
<dbReference type="EMBL" id="LT629751">
    <property type="protein sequence ID" value="SDS63647.1"/>
    <property type="molecule type" value="Genomic_DNA"/>
</dbReference>
<gene>
    <name evidence="2" type="ORF">SAMN05216221_2260</name>
</gene>
<dbReference type="Proteomes" id="UP000243359">
    <property type="component" value="Chromosome I"/>
</dbReference>
<evidence type="ECO:0000313" key="3">
    <source>
        <dbReference type="Proteomes" id="UP000243359"/>
    </source>
</evidence>
<evidence type="ECO:0000313" key="2">
    <source>
        <dbReference type="EMBL" id="SDS63647.1"/>
    </source>
</evidence>
<dbReference type="OrthoDB" id="7023772at2"/>
<dbReference type="AlphaFoldDB" id="A0A1H1TTV7"/>